<gene>
    <name evidence="1" type="ORF">Asalp_08580</name>
</gene>
<sequence length="176" mass="19766">MMNDYLDIKSLVADLRVVRVRYELPDTSAFVRYQPAYEEDPNTLKVHHYDGELPLSCSETGAFNLKELVNELRYAYVLVHLFPDESAMNFYLTGLDTGLAQLEFIGGSYDFNRLWITSGISNLGVPMAIFLGKRHAVNGQPSVTLVDHRELAAGRMVYRAIGGAGEHVGEDFFNND</sequence>
<evidence type="ECO:0000313" key="2">
    <source>
        <dbReference type="Proteomes" id="UP000222916"/>
    </source>
</evidence>
<accession>A0A2D1QCG1</accession>
<evidence type="ECO:0000313" key="1">
    <source>
        <dbReference type="EMBL" id="ATP08091.1"/>
    </source>
</evidence>
<name>A0A2D1QCG1_AERSA</name>
<proteinExistence type="predicted"/>
<dbReference type="AlphaFoldDB" id="A0A2D1QCG1"/>
<protein>
    <submittedName>
        <fullName evidence="1">Uncharacterized protein</fullName>
    </submittedName>
</protein>
<dbReference type="Proteomes" id="UP000222916">
    <property type="component" value="Chromosome"/>
</dbReference>
<dbReference type="EMBL" id="CP022426">
    <property type="protein sequence ID" value="ATP08091.1"/>
    <property type="molecule type" value="Genomic_DNA"/>
</dbReference>
<organism evidence="1 2">
    <name type="scientific">Aeromonas salmonicida subsp. pectinolytica 34mel</name>
    <dbReference type="NCBI Taxonomy" id="1324960"/>
    <lineage>
        <taxon>Bacteria</taxon>
        <taxon>Pseudomonadati</taxon>
        <taxon>Pseudomonadota</taxon>
        <taxon>Gammaproteobacteria</taxon>
        <taxon>Aeromonadales</taxon>
        <taxon>Aeromonadaceae</taxon>
        <taxon>Aeromonas</taxon>
    </lineage>
</organism>
<reference evidence="2" key="1">
    <citation type="journal article" date="2018" name="BMC Genomics">
        <title>The complete and fully assembled genome sequence of Aeromonas salmonicida subsp. pectinolytica and its comparative analysis with other Aeromonas species: investigation of the mobilome in environmental and pathogenic strains.</title>
        <authorList>
            <person name="Pfeiffer F."/>
            <person name="Zamora-Lagos M.A."/>
            <person name="Blettinger M."/>
            <person name="Yeroslaviz A."/>
            <person name="Dahl A."/>
            <person name="Gruber S."/>
            <person name="Habermann B.H."/>
        </authorList>
    </citation>
    <scope>NUCLEOTIDE SEQUENCE [LARGE SCALE GENOMIC DNA]</scope>
    <source>
        <strain evidence="2">34mel</strain>
    </source>
</reference>